<dbReference type="EMBL" id="CAEZXZ010000191">
    <property type="protein sequence ID" value="CAB4713616.1"/>
    <property type="molecule type" value="Genomic_DNA"/>
</dbReference>
<evidence type="ECO:0000256" key="11">
    <source>
        <dbReference type="ARBA" id="ARBA00023277"/>
    </source>
</evidence>
<keyword evidence="7" id="KW-0418">Kinase</keyword>
<dbReference type="InterPro" id="IPR002139">
    <property type="entry name" value="Ribo/fructo_kinase"/>
</dbReference>
<dbReference type="SUPFAM" id="SSF53613">
    <property type="entry name" value="Ribokinase-like"/>
    <property type="match status" value="1"/>
</dbReference>
<dbReference type="Pfam" id="PF00294">
    <property type="entry name" value="PfkB"/>
    <property type="match status" value="1"/>
</dbReference>
<dbReference type="PRINTS" id="PR00990">
    <property type="entry name" value="RIBOKINASE"/>
</dbReference>
<keyword evidence="5" id="KW-0479">Metal-binding</keyword>
<name>A0A6J6QS40_9ZZZZ</name>
<evidence type="ECO:0000259" key="12">
    <source>
        <dbReference type="Pfam" id="PF00294"/>
    </source>
</evidence>
<evidence type="ECO:0000256" key="4">
    <source>
        <dbReference type="ARBA" id="ARBA00022679"/>
    </source>
</evidence>
<dbReference type="PANTHER" id="PTHR10584">
    <property type="entry name" value="SUGAR KINASE"/>
    <property type="match status" value="1"/>
</dbReference>
<gene>
    <name evidence="13" type="ORF">UFOPK2625_01152</name>
</gene>
<evidence type="ECO:0000256" key="7">
    <source>
        <dbReference type="ARBA" id="ARBA00022777"/>
    </source>
</evidence>
<dbReference type="EC" id="2.7.1.15" evidence="2"/>
<dbReference type="GO" id="GO:0006014">
    <property type="term" value="P:D-ribose metabolic process"/>
    <property type="evidence" value="ECO:0007669"/>
    <property type="project" value="InterPro"/>
</dbReference>
<keyword evidence="11" id="KW-0119">Carbohydrate metabolism</keyword>
<evidence type="ECO:0000256" key="3">
    <source>
        <dbReference type="ARBA" id="ARBA00016943"/>
    </source>
</evidence>
<protein>
    <recommendedName>
        <fullName evidence="3">Ribokinase</fullName>
        <ecNumber evidence="2">2.7.1.15</ecNumber>
    </recommendedName>
</protein>
<dbReference type="AlphaFoldDB" id="A0A6J6QS40"/>
<dbReference type="HAMAP" id="MF_01987">
    <property type="entry name" value="Ribokinase"/>
    <property type="match status" value="1"/>
</dbReference>
<keyword evidence="9" id="KW-0460">Magnesium</keyword>
<accession>A0A6J6QS40</accession>
<comment type="similarity">
    <text evidence="1">Belongs to the carbohydrate kinase PfkB family.</text>
</comment>
<feature type="domain" description="Carbohydrate kinase PfkB" evidence="12">
    <location>
        <begin position="11"/>
        <end position="298"/>
    </location>
</feature>
<evidence type="ECO:0000256" key="2">
    <source>
        <dbReference type="ARBA" id="ARBA00012035"/>
    </source>
</evidence>
<dbReference type="InterPro" id="IPR011877">
    <property type="entry name" value="Ribokinase"/>
</dbReference>
<keyword evidence="6" id="KW-0547">Nucleotide-binding</keyword>
<evidence type="ECO:0000256" key="5">
    <source>
        <dbReference type="ARBA" id="ARBA00022723"/>
    </source>
</evidence>
<dbReference type="CDD" id="cd01174">
    <property type="entry name" value="ribokinase"/>
    <property type="match status" value="1"/>
</dbReference>
<dbReference type="GO" id="GO:0005829">
    <property type="term" value="C:cytosol"/>
    <property type="evidence" value="ECO:0007669"/>
    <property type="project" value="TreeGrafter"/>
</dbReference>
<evidence type="ECO:0000256" key="10">
    <source>
        <dbReference type="ARBA" id="ARBA00022958"/>
    </source>
</evidence>
<dbReference type="GO" id="GO:0005524">
    <property type="term" value="F:ATP binding"/>
    <property type="evidence" value="ECO:0007669"/>
    <property type="project" value="UniProtKB-KW"/>
</dbReference>
<dbReference type="PANTHER" id="PTHR10584:SF166">
    <property type="entry name" value="RIBOKINASE"/>
    <property type="match status" value="1"/>
</dbReference>
<dbReference type="GO" id="GO:0046872">
    <property type="term" value="F:metal ion binding"/>
    <property type="evidence" value="ECO:0007669"/>
    <property type="project" value="UniProtKB-KW"/>
</dbReference>
<evidence type="ECO:0000256" key="1">
    <source>
        <dbReference type="ARBA" id="ARBA00010688"/>
    </source>
</evidence>
<dbReference type="InterPro" id="IPR029056">
    <property type="entry name" value="Ribokinase-like"/>
</dbReference>
<evidence type="ECO:0000256" key="6">
    <source>
        <dbReference type="ARBA" id="ARBA00022741"/>
    </source>
</evidence>
<dbReference type="Gene3D" id="3.40.1190.20">
    <property type="match status" value="1"/>
</dbReference>
<reference evidence="13" key="1">
    <citation type="submission" date="2020-05" db="EMBL/GenBank/DDBJ databases">
        <authorList>
            <person name="Chiriac C."/>
            <person name="Salcher M."/>
            <person name="Ghai R."/>
            <person name="Kavagutti S V."/>
        </authorList>
    </citation>
    <scope>NUCLEOTIDE SEQUENCE</scope>
</reference>
<sequence length="308" mass="31465">MSHSSQVTGTVVVVGSLNVDLVIGLDRMPEQGETVLGDTLERHAGGKGLNQAIAASRLGADVRLLGAVGDDVSGAWLRELLRADNVDDQGVATVTGPSGTALIEVDARGLNRIIVVPGANGHVSADVVGSSVRAMHGVAVVMTNGEVPLAASRAALAAGRAIGAVTMLNPAPVHDYREHLIDVDIFVPNEHEAAELSGLPTETDTEVRAAAQYFFSQGIANVVITRGAKGAIWASASGVVDVKTFEVNAIDSVAAGDAFCGGLAAALANGYEFTDALKWASAAGALAVTVRGASSSLPMRDEVQTLLQ</sequence>
<keyword evidence="8" id="KW-0067">ATP-binding</keyword>
<evidence type="ECO:0000256" key="9">
    <source>
        <dbReference type="ARBA" id="ARBA00022842"/>
    </source>
</evidence>
<proteinExistence type="inferred from homology"/>
<dbReference type="PROSITE" id="PS00584">
    <property type="entry name" value="PFKB_KINASES_2"/>
    <property type="match status" value="1"/>
</dbReference>
<dbReference type="InterPro" id="IPR011611">
    <property type="entry name" value="PfkB_dom"/>
</dbReference>
<organism evidence="13">
    <name type="scientific">freshwater metagenome</name>
    <dbReference type="NCBI Taxonomy" id="449393"/>
    <lineage>
        <taxon>unclassified sequences</taxon>
        <taxon>metagenomes</taxon>
        <taxon>ecological metagenomes</taxon>
    </lineage>
</organism>
<evidence type="ECO:0000313" key="13">
    <source>
        <dbReference type="EMBL" id="CAB4713616.1"/>
    </source>
</evidence>
<evidence type="ECO:0000256" key="8">
    <source>
        <dbReference type="ARBA" id="ARBA00022840"/>
    </source>
</evidence>
<dbReference type="GO" id="GO:0004747">
    <property type="term" value="F:ribokinase activity"/>
    <property type="evidence" value="ECO:0007669"/>
    <property type="project" value="UniProtKB-EC"/>
</dbReference>
<keyword evidence="4" id="KW-0808">Transferase</keyword>
<keyword evidence="10" id="KW-0630">Potassium</keyword>
<dbReference type="InterPro" id="IPR002173">
    <property type="entry name" value="Carboh/pur_kinase_PfkB_CS"/>
</dbReference>